<feature type="transmembrane region" description="Helical" evidence="8">
    <location>
        <begin position="278"/>
        <end position="303"/>
    </location>
</feature>
<evidence type="ECO:0000313" key="10">
    <source>
        <dbReference type="EMBL" id="MCA9301804.1"/>
    </source>
</evidence>
<dbReference type="EMBL" id="JAGQNY010000001">
    <property type="protein sequence ID" value="MCA9301804.1"/>
    <property type="molecule type" value="Genomic_DNA"/>
</dbReference>
<evidence type="ECO:0000259" key="9">
    <source>
        <dbReference type="Pfam" id="PF00535"/>
    </source>
</evidence>
<proteinExistence type="predicted"/>
<evidence type="ECO:0000256" key="5">
    <source>
        <dbReference type="ARBA" id="ARBA00022985"/>
    </source>
</evidence>
<evidence type="ECO:0000256" key="7">
    <source>
        <dbReference type="ARBA" id="ARBA00023136"/>
    </source>
</evidence>
<gene>
    <name evidence="10" type="ORF">KDA10_00325</name>
</gene>
<keyword evidence="3" id="KW-0808">Transferase</keyword>
<dbReference type="GO" id="GO:0099621">
    <property type="term" value="F:undecaprenyl-phosphate 4-deoxy-4-formamido-L-arabinose transferase activity"/>
    <property type="evidence" value="ECO:0007669"/>
    <property type="project" value="TreeGrafter"/>
</dbReference>
<evidence type="ECO:0000256" key="6">
    <source>
        <dbReference type="ARBA" id="ARBA00022989"/>
    </source>
</evidence>
<feature type="transmembrane region" description="Helical" evidence="8">
    <location>
        <begin position="244"/>
        <end position="266"/>
    </location>
</feature>
<evidence type="ECO:0000256" key="1">
    <source>
        <dbReference type="ARBA" id="ARBA00022475"/>
    </source>
</evidence>
<dbReference type="InterPro" id="IPR029044">
    <property type="entry name" value="Nucleotide-diphossugar_trans"/>
</dbReference>
<evidence type="ECO:0000256" key="8">
    <source>
        <dbReference type="SAM" id="Phobius"/>
    </source>
</evidence>
<keyword evidence="1" id="KW-1003">Cell membrane</keyword>
<dbReference type="Pfam" id="PF00535">
    <property type="entry name" value="Glycos_transf_2"/>
    <property type="match status" value="1"/>
</dbReference>
<dbReference type="GO" id="GO:0005886">
    <property type="term" value="C:plasma membrane"/>
    <property type="evidence" value="ECO:0007669"/>
    <property type="project" value="TreeGrafter"/>
</dbReference>
<evidence type="ECO:0000256" key="3">
    <source>
        <dbReference type="ARBA" id="ARBA00022679"/>
    </source>
</evidence>
<name>A0A955IVV4_UNCKA</name>
<evidence type="ECO:0000256" key="2">
    <source>
        <dbReference type="ARBA" id="ARBA00022676"/>
    </source>
</evidence>
<dbReference type="Gene3D" id="3.90.550.10">
    <property type="entry name" value="Spore Coat Polysaccharide Biosynthesis Protein SpsA, Chain A"/>
    <property type="match status" value="1"/>
</dbReference>
<dbReference type="InterPro" id="IPR050256">
    <property type="entry name" value="Glycosyltransferase_2"/>
</dbReference>
<keyword evidence="2" id="KW-0328">Glycosyltransferase</keyword>
<keyword evidence="6 8" id="KW-1133">Transmembrane helix</keyword>
<sequence length="324" mass="36433">MTKKENKFISIVIPCRNEEGNMVENIRGISKVLTEAQYRHEIICIDDGSKDKTWEKIQELSKKYTELKGIRFMRNHGMTQAYSAGFDSSKGDYVITMSADMEIPAKNLLKVIELLDEGYDFVNTNREGRWGNADRALPSKIANNIIGKISGVYMKDTGSGMKGFRRVLIDNFSLYGEMHRMIPAYLSSFGAKMTEFDVEFKDRTYGTSSYGGLSRTFKVLLDIITMAFMINLTKKPFMAIPGRLFGATGALISGMGGLIAFYLLILKLMGQSIGGRPLFFVSIFMIVIGLQSLMIGMIGELLMRTYFEASGRKTYTIREKINIA</sequence>
<dbReference type="SUPFAM" id="SSF53448">
    <property type="entry name" value="Nucleotide-diphospho-sugar transferases"/>
    <property type="match status" value="1"/>
</dbReference>
<protein>
    <submittedName>
        <fullName evidence="10">Glycosyltransferase family 2 protein</fullName>
    </submittedName>
</protein>
<organism evidence="10 11">
    <name type="scientific">candidate division WWE3 bacterium</name>
    <dbReference type="NCBI Taxonomy" id="2053526"/>
    <lineage>
        <taxon>Bacteria</taxon>
        <taxon>Katanobacteria</taxon>
    </lineage>
</organism>
<dbReference type="AlphaFoldDB" id="A0A955IVV4"/>
<evidence type="ECO:0000256" key="4">
    <source>
        <dbReference type="ARBA" id="ARBA00022692"/>
    </source>
</evidence>
<comment type="caution">
    <text evidence="10">The sequence shown here is derived from an EMBL/GenBank/DDBJ whole genome shotgun (WGS) entry which is preliminary data.</text>
</comment>
<keyword evidence="5" id="KW-0448">Lipopolysaccharide biosynthesis</keyword>
<feature type="domain" description="Glycosyltransferase 2-like" evidence="9">
    <location>
        <begin position="10"/>
        <end position="139"/>
    </location>
</feature>
<dbReference type="InterPro" id="IPR001173">
    <property type="entry name" value="Glyco_trans_2-like"/>
</dbReference>
<evidence type="ECO:0000313" key="11">
    <source>
        <dbReference type="Proteomes" id="UP000714817"/>
    </source>
</evidence>
<dbReference type="PANTHER" id="PTHR48090:SF3">
    <property type="entry name" value="UNDECAPRENYL-PHOSPHATE 4-DEOXY-4-FORMAMIDO-L-ARABINOSE TRANSFERASE"/>
    <property type="match status" value="1"/>
</dbReference>
<reference evidence="10" key="1">
    <citation type="submission" date="2020-04" db="EMBL/GenBank/DDBJ databases">
        <authorList>
            <person name="Zhang T."/>
        </authorList>
    </citation>
    <scope>NUCLEOTIDE SEQUENCE</scope>
    <source>
        <strain evidence="10">HKST-UBA80</strain>
    </source>
</reference>
<reference evidence="10" key="2">
    <citation type="journal article" date="2021" name="Microbiome">
        <title>Successional dynamics and alternative stable states in a saline activated sludge microbial community over 9 years.</title>
        <authorList>
            <person name="Wang Y."/>
            <person name="Ye J."/>
            <person name="Ju F."/>
            <person name="Liu L."/>
            <person name="Boyd J.A."/>
            <person name="Deng Y."/>
            <person name="Parks D.H."/>
            <person name="Jiang X."/>
            <person name="Yin X."/>
            <person name="Woodcroft B.J."/>
            <person name="Tyson G.W."/>
            <person name="Hugenholtz P."/>
            <person name="Polz M.F."/>
            <person name="Zhang T."/>
        </authorList>
    </citation>
    <scope>NUCLEOTIDE SEQUENCE</scope>
    <source>
        <strain evidence="10">HKST-UBA80</strain>
    </source>
</reference>
<keyword evidence="4 8" id="KW-0812">Transmembrane</keyword>
<dbReference type="CDD" id="cd04187">
    <property type="entry name" value="DPM1_like_bac"/>
    <property type="match status" value="1"/>
</dbReference>
<keyword evidence="7 8" id="KW-0472">Membrane</keyword>
<dbReference type="PANTHER" id="PTHR48090">
    <property type="entry name" value="UNDECAPRENYL-PHOSPHATE 4-DEOXY-4-FORMAMIDO-L-ARABINOSE TRANSFERASE-RELATED"/>
    <property type="match status" value="1"/>
</dbReference>
<accession>A0A955IVV4</accession>
<dbReference type="Proteomes" id="UP000714817">
    <property type="component" value="Unassembled WGS sequence"/>
</dbReference>
<dbReference type="GO" id="GO:0009103">
    <property type="term" value="P:lipopolysaccharide biosynthetic process"/>
    <property type="evidence" value="ECO:0007669"/>
    <property type="project" value="UniProtKB-KW"/>
</dbReference>